<protein>
    <submittedName>
        <fullName evidence="2">Uncharacterized protein</fullName>
    </submittedName>
</protein>
<feature type="compositionally biased region" description="Basic and acidic residues" evidence="1">
    <location>
        <begin position="23"/>
        <end position="39"/>
    </location>
</feature>
<dbReference type="AlphaFoldDB" id="M2R1V9"/>
<accession>M2R1V9</accession>
<reference evidence="2 3" key="1">
    <citation type="journal article" date="2012" name="Proc. Natl. Acad. Sci. U.S.A.">
        <title>Comparative genomics of Ceriporiopsis subvermispora and Phanerochaete chrysosporium provide insight into selective ligninolysis.</title>
        <authorList>
            <person name="Fernandez-Fueyo E."/>
            <person name="Ruiz-Duenas F.J."/>
            <person name="Ferreira P."/>
            <person name="Floudas D."/>
            <person name="Hibbett D.S."/>
            <person name="Canessa P."/>
            <person name="Larrondo L.F."/>
            <person name="James T.Y."/>
            <person name="Seelenfreund D."/>
            <person name="Lobos S."/>
            <person name="Polanco R."/>
            <person name="Tello M."/>
            <person name="Honda Y."/>
            <person name="Watanabe T."/>
            <person name="Watanabe T."/>
            <person name="Ryu J.S."/>
            <person name="Kubicek C.P."/>
            <person name="Schmoll M."/>
            <person name="Gaskell J."/>
            <person name="Hammel K.E."/>
            <person name="St John F.J."/>
            <person name="Vanden Wymelenberg A."/>
            <person name="Sabat G."/>
            <person name="Splinter BonDurant S."/>
            <person name="Syed K."/>
            <person name="Yadav J.S."/>
            <person name="Doddapaneni H."/>
            <person name="Subramanian V."/>
            <person name="Lavin J.L."/>
            <person name="Oguiza J.A."/>
            <person name="Perez G."/>
            <person name="Pisabarro A.G."/>
            <person name="Ramirez L."/>
            <person name="Santoyo F."/>
            <person name="Master E."/>
            <person name="Coutinho P.M."/>
            <person name="Henrissat B."/>
            <person name="Lombard V."/>
            <person name="Magnuson J.K."/>
            <person name="Kuees U."/>
            <person name="Hori C."/>
            <person name="Igarashi K."/>
            <person name="Samejima M."/>
            <person name="Held B.W."/>
            <person name="Barry K.W."/>
            <person name="LaButti K.M."/>
            <person name="Lapidus A."/>
            <person name="Lindquist E.A."/>
            <person name="Lucas S.M."/>
            <person name="Riley R."/>
            <person name="Salamov A.A."/>
            <person name="Hoffmeister D."/>
            <person name="Schwenk D."/>
            <person name="Hadar Y."/>
            <person name="Yarden O."/>
            <person name="de Vries R.P."/>
            <person name="Wiebenga A."/>
            <person name="Stenlid J."/>
            <person name="Eastwood D."/>
            <person name="Grigoriev I.V."/>
            <person name="Berka R.M."/>
            <person name="Blanchette R.A."/>
            <person name="Kersten P."/>
            <person name="Martinez A.T."/>
            <person name="Vicuna R."/>
            <person name="Cullen D."/>
        </authorList>
    </citation>
    <scope>NUCLEOTIDE SEQUENCE [LARGE SCALE GENOMIC DNA]</scope>
    <source>
        <strain evidence="2 3">B</strain>
    </source>
</reference>
<dbReference type="EMBL" id="KB445808">
    <property type="protein sequence ID" value="EMD32866.1"/>
    <property type="molecule type" value="Genomic_DNA"/>
</dbReference>
<keyword evidence="3" id="KW-1185">Reference proteome</keyword>
<evidence type="ECO:0000313" key="2">
    <source>
        <dbReference type="EMBL" id="EMD32866.1"/>
    </source>
</evidence>
<proteinExistence type="predicted"/>
<name>M2R1V9_CERS8</name>
<evidence type="ECO:0000313" key="3">
    <source>
        <dbReference type="Proteomes" id="UP000016930"/>
    </source>
</evidence>
<dbReference type="Proteomes" id="UP000016930">
    <property type="component" value="Unassembled WGS sequence"/>
</dbReference>
<feature type="compositionally biased region" description="Basic and acidic residues" evidence="1">
    <location>
        <begin position="73"/>
        <end position="84"/>
    </location>
</feature>
<evidence type="ECO:0000256" key="1">
    <source>
        <dbReference type="SAM" id="MobiDB-lite"/>
    </source>
</evidence>
<organism evidence="2 3">
    <name type="scientific">Ceriporiopsis subvermispora (strain B)</name>
    <name type="common">White-rot fungus</name>
    <name type="synonym">Gelatoporia subvermispora</name>
    <dbReference type="NCBI Taxonomy" id="914234"/>
    <lineage>
        <taxon>Eukaryota</taxon>
        <taxon>Fungi</taxon>
        <taxon>Dikarya</taxon>
        <taxon>Basidiomycota</taxon>
        <taxon>Agaricomycotina</taxon>
        <taxon>Agaricomycetes</taxon>
        <taxon>Polyporales</taxon>
        <taxon>Gelatoporiaceae</taxon>
        <taxon>Gelatoporia</taxon>
    </lineage>
</organism>
<gene>
    <name evidence="2" type="ORF">CERSUDRAFT_98881</name>
</gene>
<feature type="compositionally biased region" description="Basic and acidic residues" evidence="1">
    <location>
        <begin position="138"/>
        <end position="159"/>
    </location>
</feature>
<feature type="compositionally biased region" description="Pro residues" evidence="1">
    <location>
        <begin position="102"/>
        <end position="111"/>
    </location>
</feature>
<dbReference type="HOGENOM" id="CLU_1488826_0_0_1"/>
<feature type="compositionally biased region" description="Polar residues" evidence="1">
    <location>
        <begin position="1"/>
        <end position="12"/>
    </location>
</feature>
<sequence>MLTSHTIRNSTDAPPHLQGRTSNIDDRPPAKYRDVDIRTPRSTFPRPGPATARQAQNAGGGARGAHAAQLPRARLDKDEMDKSTHQNKSTEFGLAYKSRPGVSPPTLPPPLTSCQSTRSPKLTSYSSPTAHAPRKGGPHNEHTPGREHSEPYIHADHRGRMFTRLSSPARAPARMPMSSPL</sequence>
<feature type="region of interest" description="Disordered" evidence="1">
    <location>
        <begin position="1"/>
        <end position="181"/>
    </location>
</feature>
<feature type="compositionally biased region" description="Polar residues" evidence="1">
    <location>
        <begin position="114"/>
        <end position="129"/>
    </location>
</feature>